<dbReference type="PANTHER" id="PTHR24282">
    <property type="entry name" value="CYTOCHROME P450 FAMILY MEMBER"/>
    <property type="match status" value="1"/>
</dbReference>
<evidence type="ECO:0000256" key="6">
    <source>
        <dbReference type="ARBA" id="ARBA00022989"/>
    </source>
</evidence>
<evidence type="ECO:0000256" key="10">
    <source>
        <dbReference type="ARBA" id="ARBA00023136"/>
    </source>
</evidence>
<keyword evidence="7" id="KW-0560">Oxidoreductase</keyword>
<dbReference type="PANTHER" id="PTHR24282:SF255">
    <property type="entry name" value="CYTOCHROME P450 72A11-RELATED"/>
    <property type="match status" value="1"/>
</dbReference>
<organism evidence="11 12">
    <name type="scientific">Spirodela intermedia</name>
    <name type="common">Intermediate duckweed</name>
    <dbReference type="NCBI Taxonomy" id="51605"/>
    <lineage>
        <taxon>Eukaryota</taxon>
        <taxon>Viridiplantae</taxon>
        <taxon>Streptophyta</taxon>
        <taxon>Embryophyta</taxon>
        <taxon>Tracheophyta</taxon>
        <taxon>Spermatophyta</taxon>
        <taxon>Magnoliopsida</taxon>
        <taxon>Liliopsida</taxon>
        <taxon>Araceae</taxon>
        <taxon>Lemnoideae</taxon>
        <taxon>Spirodela</taxon>
    </lineage>
</organism>
<keyword evidence="8" id="KW-0408">Iron</keyword>
<dbReference type="InterPro" id="IPR036396">
    <property type="entry name" value="Cyt_P450_sf"/>
</dbReference>
<keyword evidence="9" id="KW-0503">Monooxygenase</keyword>
<sequence>MGSEDAAVVWWTPRSTERKLRAQGIDGTSYRFLFGDIRETMRLTREAKSKPMPFSHDIPPRVLPFHHQIVKTYGKVSMTWLGVSPRVIIADPLLIREVLLNKSGHIGKPKLGPLGQLLTGGLLSYDGEKWAMHRKIINPAFHVEKLKVLLSAPLTLSLSSYGRISTIPTTLLLHLFLLDHHRRFLLLPLLHHLL</sequence>
<proteinExistence type="inferred from homology"/>
<dbReference type="EMBL" id="CACRZD030000175">
    <property type="protein sequence ID" value="CAA6674913.1"/>
    <property type="molecule type" value="Genomic_DNA"/>
</dbReference>
<comment type="subcellular location">
    <subcellularLocation>
        <location evidence="1">Membrane</location>
    </subcellularLocation>
</comment>
<evidence type="ECO:0000256" key="5">
    <source>
        <dbReference type="ARBA" id="ARBA00022723"/>
    </source>
</evidence>
<keyword evidence="6" id="KW-1133">Transmembrane helix</keyword>
<dbReference type="SUPFAM" id="SSF48264">
    <property type="entry name" value="Cytochrome P450"/>
    <property type="match status" value="1"/>
</dbReference>
<evidence type="ECO:0000256" key="2">
    <source>
        <dbReference type="ARBA" id="ARBA00010617"/>
    </source>
</evidence>
<evidence type="ECO:0000256" key="9">
    <source>
        <dbReference type="ARBA" id="ARBA00023033"/>
    </source>
</evidence>
<evidence type="ECO:0000256" key="7">
    <source>
        <dbReference type="ARBA" id="ARBA00023002"/>
    </source>
</evidence>
<dbReference type="Pfam" id="PF00067">
    <property type="entry name" value="p450"/>
    <property type="match status" value="1"/>
</dbReference>
<accession>A0ABN7EAM9</accession>
<keyword evidence="4" id="KW-0812">Transmembrane</keyword>
<evidence type="ECO:0000313" key="12">
    <source>
        <dbReference type="Proteomes" id="UP001189122"/>
    </source>
</evidence>
<reference evidence="12" key="1">
    <citation type="journal article" date="2020" name="Sci. Rep.">
        <title>Chromosome-scale genome assembly for the duckweed Spirodela intermedia, integrating cytogenetic maps, PacBio and Oxford Nanopore libraries.</title>
        <authorList>
            <person name="Hoang P.T.N."/>
            <person name="Fiebig A."/>
            <person name="Novak P."/>
            <person name="Macas J."/>
            <person name="Cao H.X."/>
            <person name="Stepanenko A."/>
            <person name="Chen G."/>
            <person name="Borisjuk N."/>
            <person name="Scholz U."/>
            <person name="Schubert I."/>
        </authorList>
    </citation>
    <scope>NUCLEOTIDE SEQUENCE [LARGE SCALE GENOMIC DNA]</scope>
</reference>
<dbReference type="Proteomes" id="UP001189122">
    <property type="component" value="Unassembled WGS sequence"/>
</dbReference>
<name>A0ABN7EAM9_SPIIN</name>
<comment type="similarity">
    <text evidence="2">Belongs to the cytochrome P450 family.</text>
</comment>
<evidence type="ECO:0000313" key="11">
    <source>
        <dbReference type="EMBL" id="CAA6674913.1"/>
    </source>
</evidence>
<evidence type="ECO:0000256" key="1">
    <source>
        <dbReference type="ARBA" id="ARBA00004370"/>
    </source>
</evidence>
<dbReference type="Gene3D" id="1.10.630.10">
    <property type="entry name" value="Cytochrome P450"/>
    <property type="match status" value="1"/>
</dbReference>
<comment type="caution">
    <text evidence="11">The sequence shown here is derived from an EMBL/GenBank/DDBJ whole genome shotgun (WGS) entry which is preliminary data.</text>
</comment>
<keyword evidence="10" id="KW-0472">Membrane</keyword>
<keyword evidence="12" id="KW-1185">Reference proteome</keyword>
<evidence type="ECO:0000256" key="8">
    <source>
        <dbReference type="ARBA" id="ARBA00023004"/>
    </source>
</evidence>
<evidence type="ECO:0000256" key="3">
    <source>
        <dbReference type="ARBA" id="ARBA00022617"/>
    </source>
</evidence>
<dbReference type="InterPro" id="IPR050665">
    <property type="entry name" value="Cytochrome_P450_Monooxygen"/>
</dbReference>
<evidence type="ECO:0008006" key="13">
    <source>
        <dbReference type="Google" id="ProtNLM"/>
    </source>
</evidence>
<keyword evidence="5" id="KW-0479">Metal-binding</keyword>
<dbReference type="InterPro" id="IPR001128">
    <property type="entry name" value="Cyt_P450"/>
</dbReference>
<evidence type="ECO:0000256" key="4">
    <source>
        <dbReference type="ARBA" id="ARBA00022692"/>
    </source>
</evidence>
<keyword evidence="3" id="KW-0349">Heme</keyword>
<protein>
    <recommendedName>
        <fullName evidence="13">Cytochrome P450</fullName>
    </recommendedName>
</protein>
<gene>
    <name evidence="11" type="ORF">SI7747_UN021271</name>
</gene>